<dbReference type="SUPFAM" id="SSF57850">
    <property type="entry name" value="RING/U-box"/>
    <property type="match status" value="1"/>
</dbReference>
<sequence>MDLSDSNSASLDVSMDGMASDDSNFASTSSWAGISLTETTQEDKCNENDEDIESYYFESDHLAFRGNSDYSTMLKTIALLEAQRIQAISDIEKLHECMDDALKDPIDFVNKLQHGVDLGLPKPQQVADLPDINWEKYTSSVDFANLGFPKHLTRLKRQLVEGPGNPDCMEEHVKVEGSVTYVRGRMKREDKSETFNKLWTAEEQKRLEELLIEHPPEEVEAKRWNKIAKALGNRTPIQVASRVQKYFIKLAKAGLPIPGRLPNVAIHRQKHSHRHQRFQKFYYQPSTFMASHEPPVYMSDDENSGSLYGGDDARENFVSSGFDLLDNYNDDSQDEDESIPLELRNTPEYQELMQLKKVKQYKIKVKSEATYKHIGFKCDFCNCEPIIGVRWHCQDCDQEDCVDFCDKCVNKNVEIGQHNSSHRLVAITNESNDTDYQSQSFMPNGYNYLDPNYMPAT</sequence>
<evidence type="ECO:0000256" key="4">
    <source>
        <dbReference type="PROSITE-ProRule" id="PRU00228"/>
    </source>
</evidence>
<dbReference type="GO" id="GO:0008270">
    <property type="term" value="F:zinc ion binding"/>
    <property type="evidence" value="ECO:0007669"/>
    <property type="project" value="UniProtKB-KW"/>
</dbReference>
<gene>
    <name evidence="9" type="primary">LOC111118658</name>
</gene>
<evidence type="ECO:0000256" key="1">
    <source>
        <dbReference type="ARBA" id="ARBA00022723"/>
    </source>
</evidence>
<feature type="domain" description="ZZ-type" evidence="6">
    <location>
        <begin position="373"/>
        <end position="432"/>
    </location>
</feature>
<dbReference type="GO" id="GO:0070461">
    <property type="term" value="C:SAGA-type complex"/>
    <property type="evidence" value="ECO:0007669"/>
    <property type="project" value="UniProtKB-ARBA"/>
</dbReference>
<reference evidence="9" key="1">
    <citation type="submission" date="2025-08" db="UniProtKB">
        <authorList>
            <consortium name="RefSeq"/>
        </authorList>
    </citation>
    <scope>IDENTIFICATION</scope>
    <source>
        <tissue evidence="9">Whole sample</tissue>
    </source>
</reference>
<name>A0A8B8CFG6_CRAVI</name>
<dbReference type="PROSITE" id="PS51294">
    <property type="entry name" value="HTH_MYB"/>
    <property type="match status" value="1"/>
</dbReference>
<dbReference type="InterPro" id="IPR009057">
    <property type="entry name" value="Homeodomain-like_sf"/>
</dbReference>
<dbReference type="InterPro" id="IPR017930">
    <property type="entry name" value="Myb_dom"/>
</dbReference>
<protein>
    <submittedName>
        <fullName evidence="9">ZZ-type zinc finger-containing protein 3-like</fullName>
    </submittedName>
</protein>
<evidence type="ECO:0000313" key="8">
    <source>
        <dbReference type="Proteomes" id="UP000694844"/>
    </source>
</evidence>
<dbReference type="InterPro" id="IPR037830">
    <property type="entry name" value="ZZZ3"/>
</dbReference>
<keyword evidence="3" id="KW-0862">Zinc</keyword>
<dbReference type="InterPro" id="IPR043145">
    <property type="entry name" value="Znf_ZZ_sf"/>
</dbReference>
<dbReference type="PANTHER" id="PTHR22705:SF0">
    <property type="entry name" value="ZZ-TYPE ZINC FINGER-CONTAINING PROTEIN 3"/>
    <property type="match status" value="1"/>
</dbReference>
<dbReference type="AlphaFoldDB" id="A0A8B8CFG6"/>
<dbReference type="Pfam" id="PF00569">
    <property type="entry name" value="ZZ"/>
    <property type="match status" value="1"/>
</dbReference>
<dbReference type="Gene3D" id="3.30.60.90">
    <property type="match status" value="1"/>
</dbReference>
<dbReference type="InterPro" id="IPR000433">
    <property type="entry name" value="Znf_ZZ"/>
</dbReference>
<dbReference type="SMART" id="SM00717">
    <property type="entry name" value="SANT"/>
    <property type="match status" value="1"/>
</dbReference>
<evidence type="ECO:0000256" key="3">
    <source>
        <dbReference type="ARBA" id="ARBA00022833"/>
    </source>
</evidence>
<accession>A0A8B8CFG6</accession>
<dbReference type="SUPFAM" id="SSF46689">
    <property type="entry name" value="Homeodomain-like"/>
    <property type="match status" value="1"/>
</dbReference>
<dbReference type="Pfam" id="PF00249">
    <property type="entry name" value="Myb_DNA-binding"/>
    <property type="match status" value="1"/>
</dbReference>
<dbReference type="Proteomes" id="UP000694844">
    <property type="component" value="Chromosome 2"/>
</dbReference>
<dbReference type="Gene3D" id="1.10.10.60">
    <property type="entry name" value="Homeodomain-like"/>
    <property type="match status" value="1"/>
</dbReference>
<dbReference type="RefSeq" id="XP_022313934.1">
    <property type="nucleotide sequence ID" value="XM_022458226.1"/>
</dbReference>
<dbReference type="InterPro" id="IPR001005">
    <property type="entry name" value="SANT/Myb"/>
</dbReference>
<dbReference type="PROSITE" id="PS50090">
    <property type="entry name" value="MYB_LIKE"/>
    <property type="match status" value="1"/>
</dbReference>
<evidence type="ECO:0000259" key="6">
    <source>
        <dbReference type="PROSITE" id="PS50135"/>
    </source>
</evidence>
<keyword evidence="8" id="KW-1185">Reference proteome</keyword>
<feature type="domain" description="Myb-like" evidence="5">
    <location>
        <begin position="199"/>
        <end position="247"/>
    </location>
</feature>
<feature type="domain" description="HTH myb-type" evidence="7">
    <location>
        <begin position="199"/>
        <end position="251"/>
    </location>
</feature>
<dbReference type="OrthoDB" id="20473at2759"/>
<dbReference type="GeneID" id="111118658"/>
<evidence type="ECO:0000259" key="7">
    <source>
        <dbReference type="PROSITE" id="PS51294"/>
    </source>
</evidence>
<keyword evidence="1" id="KW-0479">Metal-binding</keyword>
<evidence type="ECO:0000259" key="5">
    <source>
        <dbReference type="PROSITE" id="PS50090"/>
    </source>
</evidence>
<dbReference type="KEGG" id="cvn:111118658"/>
<proteinExistence type="predicted"/>
<evidence type="ECO:0000313" key="9">
    <source>
        <dbReference type="RefSeq" id="XP_022313934.1"/>
    </source>
</evidence>
<keyword evidence="2 4" id="KW-0863">Zinc-finger</keyword>
<organism evidence="8 9">
    <name type="scientific">Crassostrea virginica</name>
    <name type="common">Eastern oyster</name>
    <dbReference type="NCBI Taxonomy" id="6565"/>
    <lineage>
        <taxon>Eukaryota</taxon>
        <taxon>Metazoa</taxon>
        <taxon>Spiralia</taxon>
        <taxon>Lophotrochozoa</taxon>
        <taxon>Mollusca</taxon>
        <taxon>Bivalvia</taxon>
        <taxon>Autobranchia</taxon>
        <taxon>Pteriomorphia</taxon>
        <taxon>Ostreida</taxon>
        <taxon>Ostreoidea</taxon>
        <taxon>Ostreidae</taxon>
        <taxon>Crassostrea</taxon>
    </lineage>
</organism>
<evidence type="ECO:0000256" key="2">
    <source>
        <dbReference type="ARBA" id="ARBA00022771"/>
    </source>
</evidence>
<dbReference type="PROSITE" id="PS50135">
    <property type="entry name" value="ZF_ZZ_2"/>
    <property type="match status" value="1"/>
</dbReference>
<dbReference type="PANTHER" id="PTHR22705">
    <property type="entry name" value="ZINC FINGER, ZZ DOMAIN CONTAINING 3"/>
    <property type="match status" value="1"/>
</dbReference>
<dbReference type="CDD" id="cd00167">
    <property type="entry name" value="SANT"/>
    <property type="match status" value="1"/>
</dbReference>